<gene>
    <name evidence="3" type="ORF">DIABBA_LOCUS572</name>
</gene>
<feature type="compositionally biased region" description="Polar residues" evidence="1">
    <location>
        <begin position="586"/>
        <end position="602"/>
    </location>
</feature>
<name>A0A9N9SM16_DIABA</name>
<keyword evidence="2" id="KW-1133">Transmembrane helix</keyword>
<dbReference type="EMBL" id="OU898276">
    <property type="protein sequence ID" value="CAG9826457.1"/>
    <property type="molecule type" value="Genomic_DNA"/>
</dbReference>
<reference evidence="3" key="1">
    <citation type="submission" date="2022-01" db="EMBL/GenBank/DDBJ databases">
        <authorList>
            <person name="King R."/>
        </authorList>
    </citation>
    <scope>NUCLEOTIDE SEQUENCE</scope>
</reference>
<feature type="transmembrane region" description="Helical" evidence="2">
    <location>
        <begin position="883"/>
        <end position="904"/>
    </location>
</feature>
<feature type="compositionally biased region" description="Polar residues" evidence="1">
    <location>
        <begin position="536"/>
        <end position="545"/>
    </location>
</feature>
<proteinExistence type="predicted"/>
<evidence type="ECO:0000256" key="2">
    <source>
        <dbReference type="SAM" id="Phobius"/>
    </source>
</evidence>
<keyword evidence="2" id="KW-0812">Transmembrane</keyword>
<protein>
    <submittedName>
        <fullName evidence="3">Uncharacterized protein</fullName>
    </submittedName>
</protein>
<dbReference type="AlphaFoldDB" id="A0A9N9SM16"/>
<feature type="compositionally biased region" description="Basic and acidic residues" evidence="1">
    <location>
        <begin position="603"/>
        <end position="617"/>
    </location>
</feature>
<keyword evidence="2" id="KW-0472">Membrane</keyword>
<keyword evidence="4" id="KW-1185">Reference proteome</keyword>
<feature type="compositionally biased region" description="Basic residues" evidence="1">
    <location>
        <begin position="550"/>
        <end position="568"/>
    </location>
</feature>
<evidence type="ECO:0000313" key="4">
    <source>
        <dbReference type="Proteomes" id="UP001153709"/>
    </source>
</evidence>
<evidence type="ECO:0000256" key="1">
    <source>
        <dbReference type="SAM" id="MobiDB-lite"/>
    </source>
</evidence>
<accession>A0A9N9SM16</accession>
<dbReference type="OrthoDB" id="10456247at2759"/>
<feature type="region of interest" description="Disordered" evidence="1">
    <location>
        <begin position="536"/>
        <end position="625"/>
    </location>
</feature>
<feature type="region of interest" description="Disordered" evidence="1">
    <location>
        <begin position="646"/>
        <end position="685"/>
    </location>
</feature>
<dbReference type="Proteomes" id="UP001153709">
    <property type="component" value="Chromosome 1"/>
</dbReference>
<evidence type="ECO:0000313" key="3">
    <source>
        <dbReference type="EMBL" id="CAG9826457.1"/>
    </source>
</evidence>
<organism evidence="3 4">
    <name type="scientific">Diabrotica balteata</name>
    <name type="common">Banded cucumber beetle</name>
    <dbReference type="NCBI Taxonomy" id="107213"/>
    <lineage>
        <taxon>Eukaryota</taxon>
        <taxon>Metazoa</taxon>
        <taxon>Ecdysozoa</taxon>
        <taxon>Arthropoda</taxon>
        <taxon>Hexapoda</taxon>
        <taxon>Insecta</taxon>
        <taxon>Pterygota</taxon>
        <taxon>Neoptera</taxon>
        <taxon>Endopterygota</taxon>
        <taxon>Coleoptera</taxon>
        <taxon>Polyphaga</taxon>
        <taxon>Cucujiformia</taxon>
        <taxon>Chrysomeloidea</taxon>
        <taxon>Chrysomelidae</taxon>
        <taxon>Galerucinae</taxon>
        <taxon>Diabroticina</taxon>
        <taxon>Diabroticites</taxon>
        <taxon>Diabrotica</taxon>
    </lineage>
</organism>
<sequence>MRNEKEYEPKKNCQLENNVFEMVKQQNDGNPVHVPAEYGTSFKCKHCLRSSYNKQTWYGRGIHCVSPNIQSPITPYHEQHFKTEKKRPCQYYQNFKMRCSRKYHETARFTTFKDVGISSSNLLAEDKESLNSIKSQKMESPTNQHINSSGFENENNFQNEIINSNSTTFRHNTCGTQINSHSHLNRSQTKENEDCKKNCQTEYFVKIECRRHGNMNCFKNNNINANSSNDVYSPHEELSSNELLEKHSIEGCQNLCQSNSKTSYVNTEKPCKKMPLAISVKSRTDLKNINVNIEVSLKRKKQKQKSKQKNNNKVKDNMKVQLCPAYTKQEKHQKCMWVRCEPMTIIDVQPQKKEKLSFFRFFKFGKKEKAKNSTVVVKTSIPAKETLALRVIEDTTRNQVQKDEKNKANNLIKKAKDQTQAELKMKAVEDHKPLIDQSNLPIESSIEQTAAAQKLLKLNNIQSENHKSLTSKNNQPKVSKTEKSIENKLDKLYKNQEYHWESFITHSDQHVVYGVPKPIDEKPVPINNTQNANHKISTSQENLNQESKKTTKNLKHVKKVAEHKKKKEQHTFSPGPNTEHIKPADSLTNNQEETNKASILQNDHSKNTNDKKPEELQKLQASTKQSNQLVLYITDKELVLNNIQEEDNKASTSEDDQPNTSNSRSYKAPNPAASSGQTDGPVKSILTPHKSAYKKFLIEYEQSKSMNHIKNDKVLTRRDKNPENSSKLRHVDSRLIYIQRGVPFKGQWLKNIEIELQLFHFVFTDKFVHNTVEDICKWLKIYTRSFLLCIQFNKYKVSIVMKIYLNSYQSQNKNNKTLRLSILNKNTANNKINRVLNTPNFDSLQKINDIIPRRLVFQVYHGNLRRNIYLINHKCFKLTYNEFLRYLVIFIHVLYLFLIVYFTFCF</sequence>